<sequence>MVSNADNSTTFAGQASAHDTQICTFPATFDLVHDGAGAASTLANPNNESPLPTKNLITDRVPEYMNFPAHGLCDFTHFPSAITTDSWHSDITPQHTQQLQEGFTPRLVMPEYAPYSLEASPSAPLLSTKALPSEDLVDDIPPIGDDGQPCPSLSPYSMDIDYNLGAPLDTLGIDYDNPFSSFHAGLFNSECPPSPSTASTDSSFDSPLSTPLLTGLNLACLECVAHAHDKNYMCTTCGFAPLFSTEMGFEAGVEEEHEWMRGRIMGNDDGMVMDIDGDNRPYAILGLDVDDIASNSGAPSSRDFHSQRGEGNAPQAAFAL</sequence>
<proteinExistence type="predicted"/>
<organism evidence="2 3">
    <name type="scientific">Heliocybe sulcata</name>
    <dbReference type="NCBI Taxonomy" id="5364"/>
    <lineage>
        <taxon>Eukaryota</taxon>
        <taxon>Fungi</taxon>
        <taxon>Dikarya</taxon>
        <taxon>Basidiomycota</taxon>
        <taxon>Agaricomycotina</taxon>
        <taxon>Agaricomycetes</taxon>
        <taxon>Gloeophyllales</taxon>
        <taxon>Gloeophyllaceae</taxon>
        <taxon>Heliocybe</taxon>
    </lineage>
</organism>
<evidence type="ECO:0000313" key="2">
    <source>
        <dbReference type="EMBL" id="TFK51017.1"/>
    </source>
</evidence>
<keyword evidence="3" id="KW-1185">Reference proteome</keyword>
<dbReference type="Proteomes" id="UP000305948">
    <property type="component" value="Unassembled WGS sequence"/>
</dbReference>
<accession>A0A5C3N154</accession>
<gene>
    <name evidence="2" type="ORF">OE88DRAFT_204374</name>
</gene>
<dbReference type="OrthoDB" id="3330138at2759"/>
<feature type="region of interest" description="Disordered" evidence="1">
    <location>
        <begin position="296"/>
        <end position="320"/>
    </location>
</feature>
<protein>
    <submittedName>
        <fullName evidence="2">Uncharacterized protein</fullName>
    </submittedName>
</protein>
<reference evidence="2 3" key="1">
    <citation type="journal article" date="2019" name="Nat. Ecol. Evol.">
        <title>Megaphylogeny resolves global patterns of mushroom evolution.</title>
        <authorList>
            <person name="Varga T."/>
            <person name="Krizsan K."/>
            <person name="Foldi C."/>
            <person name="Dima B."/>
            <person name="Sanchez-Garcia M."/>
            <person name="Sanchez-Ramirez S."/>
            <person name="Szollosi G.J."/>
            <person name="Szarkandi J.G."/>
            <person name="Papp V."/>
            <person name="Albert L."/>
            <person name="Andreopoulos W."/>
            <person name="Angelini C."/>
            <person name="Antonin V."/>
            <person name="Barry K.W."/>
            <person name="Bougher N.L."/>
            <person name="Buchanan P."/>
            <person name="Buyck B."/>
            <person name="Bense V."/>
            <person name="Catcheside P."/>
            <person name="Chovatia M."/>
            <person name="Cooper J."/>
            <person name="Damon W."/>
            <person name="Desjardin D."/>
            <person name="Finy P."/>
            <person name="Geml J."/>
            <person name="Haridas S."/>
            <person name="Hughes K."/>
            <person name="Justo A."/>
            <person name="Karasinski D."/>
            <person name="Kautmanova I."/>
            <person name="Kiss B."/>
            <person name="Kocsube S."/>
            <person name="Kotiranta H."/>
            <person name="LaButti K.M."/>
            <person name="Lechner B.E."/>
            <person name="Liimatainen K."/>
            <person name="Lipzen A."/>
            <person name="Lukacs Z."/>
            <person name="Mihaltcheva S."/>
            <person name="Morgado L.N."/>
            <person name="Niskanen T."/>
            <person name="Noordeloos M.E."/>
            <person name="Ohm R.A."/>
            <person name="Ortiz-Santana B."/>
            <person name="Ovrebo C."/>
            <person name="Racz N."/>
            <person name="Riley R."/>
            <person name="Savchenko A."/>
            <person name="Shiryaev A."/>
            <person name="Soop K."/>
            <person name="Spirin V."/>
            <person name="Szebenyi C."/>
            <person name="Tomsovsky M."/>
            <person name="Tulloss R.E."/>
            <person name="Uehling J."/>
            <person name="Grigoriev I.V."/>
            <person name="Vagvolgyi C."/>
            <person name="Papp T."/>
            <person name="Martin F.M."/>
            <person name="Miettinen O."/>
            <person name="Hibbett D.S."/>
            <person name="Nagy L.G."/>
        </authorList>
    </citation>
    <scope>NUCLEOTIDE SEQUENCE [LARGE SCALE GENOMIC DNA]</scope>
    <source>
        <strain evidence="2 3">OMC1185</strain>
    </source>
</reference>
<evidence type="ECO:0000313" key="3">
    <source>
        <dbReference type="Proteomes" id="UP000305948"/>
    </source>
</evidence>
<dbReference type="AlphaFoldDB" id="A0A5C3N154"/>
<evidence type="ECO:0000256" key="1">
    <source>
        <dbReference type="SAM" id="MobiDB-lite"/>
    </source>
</evidence>
<dbReference type="EMBL" id="ML213512">
    <property type="protein sequence ID" value="TFK51017.1"/>
    <property type="molecule type" value="Genomic_DNA"/>
</dbReference>
<name>A0A5C3N154_9AGAM</name>